<dbReference type="Proteomes" id="UP000253551">
    <property type="component" value="Unassembled WGS sequence"/>
</dbReference>
<name>A0A367IU73_RHIST</name>
<accession>A0A367IU73</accession>
<dbReference type="AlphaFoldDB" id="A0A367IU73"/>
<organism evidence="1 2">
    <name type="scientific">Rhizopus stolonifer</name>
    <name type="common">Rhizopus nigricans</name>
    <dbReference type="NCBI Taxonomy" id="4846"/>
    <lineage>
        <taxon>Eukaryota</taxon>
        <taxon>Fungi</taxon>
        <taxon>Fungi incertae sedis</taxon>
        <taxon>Mucoromycota</taxon>
        <taxon>Mucoromycotina</taxon>
        <taxon>Mucoromycetes</taxon>
        <taxon>Mucorales</taxon>
        <taxon>Mucorineae</taxon>
        <taxon>Rhizopodaceae</taxon>
        <taxon>Rhizopus</taxon>
    </lineage>
</organism>
<protein>
    <submittedName>
        <fullName evidence="1">Uncharacterized protein</fullName>
    </submittedName>
</protein>
<evidence type="ECO:0000313" key="2">
    <source>
        <dbReference type="Proteomes" id="UP000253551"/>
    </source>
</evidence>
<dbReference type="EMBL" id="PJQM01005606">
    <property type="protein sequence ID" value="RCH81240.1"/>
    <property type="molecule type" value="Genomic_DNA"/>
</dbReference>
<reference evidence="1 2" key="1">
    <citation type="journal article" date="2018" name="G3 (Bethesda)">
        <title>Phylogenetic and Phylogenomic Definition of Rhizopus Species.</title>
        <authorList>
            <person name="Gryganskyi A.P."/>
            <person name="Golan J."/>
            <person name="Dolatabadi S."/>
            <person name="Mondo S."/>
            <person name="Robb S."/>
            <person name="Idnurm A."/>
            <person name="Muszewska A."/>
            <person name="Steczkiewicz K."/>
            <person name="Masonjones S."/>
            <person name="Liao H.L."/>
            <person name="Gajdeczka M.T."/>
            <person name="Anike F."/>
            <person name="Vuek A."/>
            <person name="Anishchenko I.M."/>
            <person name="Voigt K."/>
            <person name="de Hoog G.S."/>
            <person name="Smith M.E."/>
            <person name="Heitman J."/>
            <person name="Vilgalys R."/>
            <person name="Stajich J.E."/>
        </authorList>
    </citation>
    <scope>NUCLEOTIDE SEQUENCE [LARGE SCALE GENOMIC DNA]</scope>
    <source>
        <strain evidence="1 2">LSU 92-RS-03</strain>
    </source>
</reference>
<proteinExistence type="predicted"/>
<keyword evidence="2" id="KW-1185">Reference proteome</keyword>
<evidence type="ECO:0000313" key="1">
    <source>
        <dbReference type="EMBL" id="RCH81240.1"/>
    </source>
</evidence>
<comment type="caution">
    <text evidence="1">The sequence shown here is derived from an EMBL/GenBank/DDBJ whole genome shotgun (WGS) entry which is preliminary data.</text>
</comment>
<sequence length="65" mass="7436">MKLNFGGQYETQHKKKYRANQIKRSIEIQEEDPSVSKAVALYGVPDLSTQRLFIESRSDDSCMVA</sequence>
<gene>
    <name evidence="1" type="ORF">CU098_008959</name>
</gene>
<feature type="non-terminal residue" evidence="1">
    <location>
        <position position="65"/>
    </location>
</feature>